<feature type="region of interest" description="Disordered" evidence="1">
    <location>
        <begin position="99"/>
        <end position="136"/>
    </location>
</feature>
<dbReference type="AlphaFoldDB" id="A0AAW0MGD2"/>
<evidence type="ECO:0000313" key="3">
    <source>
        <dbReference type="Proteomes" id="UP001460270"/>
    </source>
</evidence>
<reference evidence="3" key="1">
    <citation type="submission" date="2024-04" db="EMBL/GenBank/DDBJ databases">
        <title>Salinicola lusitanus LLJ914,a marine bacterium isolated from the Okinawa Trough.</title>
        <authorList>
            <person name="Li J."/>
        </authorList>
    </citation>
    <scope>NUCLEOTIDE SEQUENCE [LARGE SCALE GENOMIC DNA]</scope>
</reference>
<evidence type="ECO:0000313" key="2">
    <source>
        <dbReference type="EMBL" id="KAK7878114.1"/>
    </source>
</evidence>
<organism evidence="2 3">
    <name type="scientific">Mugilogobius chulae</name>
    <name type="common">yellowstripe goby</name>
    <dbReference type="NCBI Taxonomy" id="88201"/>
    <lineage>
        <taxon>Eukaryota</taxon>
        <taxon>Metazoa</taxon>
        <taxon>Chordata</taxon>
        <taxon>Craniata</taxon>
        <taxon>Vertebrata</taxon>
        <taxon>Euteleostomi</taxon>
        <taxon>Actinopterygii</taxon>
        <taxon>Neopterygii</taxon>
        <taxon>Teleostei</taxon>
        <taxon>Neoteleostei</taxon>
        <taxon>Acanthomorphata</taxon>
        <taxon>Gobiaria</taxon>
        <taxon>Gobiiformes</taxon>
        <taxon>Gobioidei</taxon>
        <taxon>Gobiidae</taxon>
        <taxon>Gobionellinae</taxon>
        <taxon>Mugilogobius</taxon>
    </lineage>
</organism>
<keyword evidence="3" id="KW-1185">Reference proteome</keyword>
<name>A0AAW0MGD2_9GOBI</name>
<sequence>MSALNQFPAAYISATEAARRKRGTEQEECGDEFGITAPRPSCCDHISSDKVLKQHSPAADSISRQREDIYIKSLSTQSIYPWRHEQARSFHLITAPEQRDGALGGALKPRTNMSLTGPNVSERDSAGSTSLWNMRR</sequence>
<dbReference type="EMBL" id="JBBPFD010000617">
    <property type="protein sequence ID" value="KAK7878114.1"/>
    <property type="molecule type" value="Genomic_DNA"/>
</dbReference>
<accession>A0AAW0MGD2</accession>
<feature type="compositionally biased region" description="Polar residues" evidence="1">
    <location>
        <begin position="126"/>
        <end position="136"/>
    </location>
</feature>
<comment type="caution">
    <text evidence="2">The sequence shown here is derived from an EMBL/GenBank/DDBJ whole genome shotgun (WGS) entry which is preliminary data.</text>
</comment>
<protein>
    <submittedName>
        <fullName evidence="2">Uncharacterized protein</fullName>
    </submittedName>
</protein>
<gene>
    <name evidence="2" type="ORF">WMY93_031261</name>
</gene>
<proteinExistence type="predicted"/>
<dbReference type="Proteomes" id="UP001460270">
    <property type="component" value="Unassembled WGS sequence"/>
</dbReference>
<evidence type="ECO:0000256" key="1">
    <source>
        <dbReference type="SAM" id="MobiDB-lite"/>
    </source>
</evidence>